<dbReference type="Pfam" id="PF00130">
    <property type="entry name" value="C1_1"/>
    <property type="match status" value="2"/>
</dbReference>
<dbReference type="PROSITE" id="PS50146">
    <property type="entry name" value="DAGK"/>
    <property type="match status" value="1"/>
</dbReference>
<dbReference type="SMART" id="SM00046">
    <property type="entry name" value="DAGKc"/>
    <property type="match status" value="1"/>
</dbReference>
<keyword evidence="7" id="KW-1185">Reference proteome</keyword>
<feature type="domain" description="DAGKc" evidence="5">
    <location>
        <begin position="189"/>
        <end position="326"/>
    </location>
</feature>
<dbReference type="InterPro" id="IPR001206">
    <property type="entry name" value="Diacylglycerol_kinase_cat_dom"/>
</dbReference>
<dbReference type="Proteomes" id="UP001307889">
    <property type="component" value="Chromosome 6"/>
</dbReference>
<accession>A0ABN7AUZ8</accession>
<feature type="domain" description="Phorbol-ester/DAG-type" evidence="4">
    <location>
        <begin position="35"/>
        <end position="85"/>
    </location>
</feature>
<evidence type="ECO:0000256" key="1">
    <source>
        <dbReference type="ARBA" id="ARBA00022723"/>
    </source>
</evidence>
<sequence length="846" mass="94634">MEEWLAALKGTKTQTRDRIWSGSTVSELHDLLSGRHHWQATSHARPTYCNICRDALSGVTSHGLSCEICKWKVHKRCASKAISNCKWTTLASVGKEIIEDKDGNIYMPHQWMEGNLPVSSKCAVCEKTCGSVLRLQDWRCLWCKATVHTACRPHHSVKCNLGPSQVSVVPPTALHSVGSDDSWEAVRPQGCSPLLVFVNSKSGDNQGVKFLKRFKQLLNPAQVFDLIVSGPHLGLQLFRRFDPFRVLVCSGDGSVGWVLSEIDKLNITKQCQVGVLPLGTGNDLARVLGWGASCDDDTNLTHILDKYEKATTKILDRWSIMTFERPIPVEQDIDKSEEKNSLSNFAAYEDSVVTHLSNILESEEHASILDSAKVLCETVKAFMMRAGEICQSQGDEELSTKCTVLREKLDQMLNSLHEEGVEMESEHLEKHTNEKSEKDNEVMEERGRTKLPTQEHLKMRANSLKRAVRQLIEHSERVVDEQQNMARASEAVKGISGPTPDQLDIIDKRELMSISPLPPFRRDSNCSTGDMFMGNLPVPTEFADSRRPSASKITASSCTTTYIIHSTSGHSITRWTLAPEEFSSEKIEVTADVEKRKNDAETPDDDLGMTIGRHVHDDDDEVCAAVDEGILSGLQLKDELANIGHIDSSETSDDSPEGTTELAKRELKTFRVNSKRLRQSIKFKTGSFENIDATNLISTSPDEDDDYDELLVLDNPINKRCSIAHFIEGSDIARRSIKCRHRKQTSMDDLDLEAVTVDTKDIFRNIPVIQVSSESDPTDDRCAPNRQSIRRAVKSDRLDVIQVTIQGSNNNLRGSTDGMFLSEYHHDTVHRKSLALSETDDEELVR</sequence>
<keyword evidence="1" id="KW-0479">Metal-binding</keyword>
<dbReference type="SUPFAM" id="SSF57889">
    <property type="entry name" value="Cysteine-rich domain"/>
    <property type="match status" value="2"/>
</dbReference>
<dbReference type="SMART" id="SM00109">
    <property type="entry name" value="C1"/>
    <property type="match status" value="2"/>
</dbReference>
<dbReference type="InterPro" id="IPR002219">
    <property type="entry name" value="PKC_DAG/PE"/>
</dbReference>
<gene>
    <name evidence="6" type="ORF">NTJ_08815</name>
</gene>
<name>A0ABN7AUZ8_9HEMI</name>
<evidence type="ECO:0000256" key="2">
    <source>
        <dbReference type="ARBA" id="ARBA00022833"/>
    </source>
</evidence>
<dbReference type="SUPFAM" id="SSF111331">
    <property type="entry name" value="NAD kinase/diacylglycerol kinase-like"/>
    <property type="match status" value="1"/>
</dbReference>
<dbReference type="PANTHER" id="PTHR11255:SF109">
    <property type="entry name" value="DIACYLGLYCEROL KINASE ETA"/>
    <property type="match status" value="1"/>
</dbReference>
<dbReference type="PROSITE" id="PS50081">
    <property type="entry name" value="ZF_DAG_PE_2"/>
    <property type="match status" value="2"/>
</dbReference>
<dbReference type="InterPro" id="IPR016064">
    <property type="entry name" value="NAD/diacylglycerol_kinase_sf"/>
</dbReference>
<evidence type="ECO:0000259" key="5">
    <source>
        <dbReference type="PROSITE" id="PS50146"/>
    </source>
</evidence>
<evidence type="ECO:0000313" key="6">
    <source>
        <dbReference type="EMBL" id="BES96006.1"/>
    </source>
</evidence>
<dbReference type="Gene3D" id="3.30.60.20">
    <property type="match status" value="2"/>
</dbReference>
<evidence type="ECO:0000313" key="7">
    <source>
        <dbReference type="Proteomes" id="UP001307889"/>
    </source>
</evidence>
<keyword evidence="6" id="KW-0808">Transferase</keyword>
<dbReference type="InterPro" id="IPR017438">
    <property type="entry name" value="ATP-NAD_kinase_N"/>
</dbReference>
<organism evidence="6 7">
    <name type="scientific">Nesidiocoris tenuis</name>
    <dbReference type="NCBI Taxonomy" id="355587"/>
    <lineage>
        <taxon>Eukaryota</taxon>
        <taxon>Metazoa</taxon>
        <taxon>Ecdysozoa</taxon>
        <taxon>Arthropoda</taxon>
        <taxon>Hexapoda</taxon>
        <taxon>Insecta</taxon>
        <taxon>Pterygota</taxon>
        <taxon>Neoptera</taxon>
        <taxon>Paraneoptera</taxon>
        <taxon>Hemiptera</taxon>
        <taxon>Heteroptera</taxon>
        <taxon>Panheteroptera</taxon>
        <taxon>Cimicomorpha</taxon>
        <taxon>Miridae</taxon>
        <taxon>Dicyphina</taxon>
        <taxon>Nesidiocoris</taxon>
    </lineage>
</organism>
<feature type="domain" description="Phorbol-ester/DAG-type" evidence="4">
    <location>
        <begin position="108"/>
        <end position="159"/>
    </location>
</feature>
<proteinExistence type="predicted"/>
<dbReference type="InterPro" id="IPR046349">
    <property type="entry name" value="C1-like_sf"/>
</dbReference>
<reference evidence="6 7" key="1">
    <citation type="submission" date="2023-09" db="EMBL/GenBank/DDBJ databases">
        <title>Nesidiocoris tenuis whole genome shotgun sequence.</title>
        <authorList>
            <person name="Shibata T."/>
            <person name="Shimoda M."/>
            <person name="Kobayashi T."/>
            <person name="Uehara T."/>
        </authorList>
    </citation>
    <scope>NUCLEOTIDE SEQUENCE [LARGE SCALE GENOMIC DNA]</scope>
    <source>
        <strain evidence="6 7">Japan</strain>
    </source>
</reference>
<dbReference type="Pfam" id="PF00781">
    <property type="entry name" value="DAGK_cat"/>
    <property type="match status" value="1"/>
</dbReference>
<dbReference type="PANTHER" id="PTHR11255">
    <property type="entry name" value="DIACYLGLYCEROL KINASE"/>
    <property type="match status" value="1"/>
</dbReference>
<evidence type="ECO:0000259" key="4">
    <source>
        <dbReference type="PROSITE" id="PS50081"/>
    </source>
</evidence>
<keyword evidence="2" id="KW-0862">Zinc</keyword>
<dbReference type="InterPro" id="IPR037607">
    <property type="entry name" value="DGK"/>
</dbReference>
<keyword evidence="6" id="KW-0418">Kinase</keyword>
<dbReference type="GO" id="GO:0016301">
    <property type="term" value="F:kinase activity"/>
    <property type="evidence" value="ECO:0007669"/>
    <property type="project" value="UniProtKB-KW"/>
</dbReference>
<evidence type="ECO:0000256" key="3">
    <source>
        <dbReference type="SAM" id="MobiDB-lite"/>
    </source>
</evidence>
<feature type="region of interest" description="Disordered" evidence="3">
    <location>
        <begin position="424"/>
        <end position="447"/>
    </location>
</feature>
<dbReference type="Gene3D" id="3.40.50.10330">
    <property type="entry name" value="Probable inorganic polyphosphate/atp-NAD kinase, domain 1"/>
    <property type="match status" value="1"/>
</dbReference>
<dbReference type="CDD" id="cd20852">
    <property type="entry name" value="C1_DGK_typeII_rpt2"/>
    <property type="match status" value="1"/>
</dbReference>
<protein>
    <submittedName>
        <fullName evidence="6">Diacylglycerol kinase</fullName>
    </submittedName>
</protein>
<dbReference type="EMBL" id="AP028914">
    <property type="protein sequence ID" value="BES96006.1"/>
    <property type="molecule type" value="Genomic_DNA"/>
</dbReference>
<dbReference type="CDD" id="cd20800">
    <property type="entry name" value="C1_DGK_typeII_rpt1"/>
    <property type="match status" value="1"/>
</dbReference>
<dbReference type="PROSITE" id="PS00479">
    <property type="entry name" value="ZF_DAG_PE_1"/>
    <property type="match status" value="2"/>
</dbReference>